<keyword evidence="2 5" id="KW-0456">Lyase</keyword>
<dbReference type="GO" id="GO:0006520">
    <property type="term" value="P:amino acid metabolic process"/>
    <property type="evidence" value="ECO:0007669"/>
    <property type="project" value="InterPro"/>
</dbReference>
<evidence type="ECO:0000256" key="4">
    <source>
        <dbReference type="ARBA" id="ARBA00024446"/>
    </source>
</evidence>
<dbReference type="GO" id="GO:0046336">
    <property type="term" value="P:ethanolamine catabolic process"/>
    <property type="evidence" value="ECO:0007669"/>
    <property type="project" value="UniProtKB-UniRule"/>
</dbReference>
<dbReference type="GO" id="GO:0009350">
    <property type="term" value="C:ethanolamine ammonia-lyase complex"/>
    <property type="evidence" value="ECO:0007669"/>
    <property type="project" value="UniProtKB-UniRule"/>
</dbReference>
<dbReference type="InterPro" id="IPR042255">
    <property type="entry name" value="EutC_N"/>
</dbReference>
<dbReference type="EC" id="4.3.1.7" evidence="5"/>
<dbReference type="PANTHER" id="PTHR39330">
    <property type="entry name" value="ETHANOLAMINE AMMONIA-LYASE LIGHT CHAIN"/>
    <property type="match status" value="1"/>
</dbReference>
<dbReference type="Gene3D" id="1.10.30.40">
    <property type="entry name" value="Ethanolamine ammonia-lyase light chain (EutC), N-terminal domain"/>
    <property type="match status" value="1"/>
</dbReference>
<evidence type="ECO:0000313" key="7">
    <source>
        <dbReference type="EMBL" id="MVT70130.1"/>
    </source>
</evidence>
<feature type="binding site" evidence="5">
    <location>
        <position position="158"/>
    </location>
    <ligand>
        <name>adenosylcob(III)alamin</name>
        <dbReference type="ChEBI" id="CHEBI:18408"/>
    </ligand>
</feature>
<dbReference type="PANTHER" id="PTHR39330:SF1">
    <property type="entry name" value="ETHANOLAMINE AMMONIA-LYASE SMALL SUBUNIT"/>
    <property type="match status" value="1"/>
</dbReference>
<evidence type="ECO:0000256" key="5">
    <source>
        <dbReference type="HAMAP-Rule" id="MF_00601"/>
    </source>
</evidence>
<dbReference type="InterPro" id="IPR009246">
    <property type="entry name" value="EutC"/>
</dbReference>
<dbReference type="GO" id="GO:0008851">
    <property type="term" value="F:ethanolamine ammonia-lyase activity"/>
    <property type="evidence" value="ECO:0007669"/>
    <property type="project" value="UniProtKB-UniRule"/>
</dbReference>
<protein>
    <recommendedName>
        <fullName evidence="5">Ethanolamine ammonia-lyase small subunit</fullName>
        <shortName evidence="5">EAL small subunit</shortName>
        <ecNumber evidence="5">4.3.1.7</ecNumber>
    </recommendedName>
</protein>
<comment type="function">
    <text evidence="5">Catalyzes the deamination of various vicinal amino-alcohols to oxo compounds. Allows this organism to utilize ethanolamine as the sole source of nitrogen and carbon in the presence of external vitamin B12.</text>
</comment>
<comment type="subunit">
    <text evidence="5">The basic unit is a heterodimer which dimerizes to form tetramers. The heterotetramers trimerize; 6 large subunits form a core ring with 6 small subunits projecting outwards.</text>
</comment>
<dbReference type="NCBIfam" id="NF003971">
    <property type="entry name" value="PRK05465.1"/>
    <property type="match status" value="1"/>
</dbReference>
<comment type="caution">
    <text evidence="7">The sequence shown here is derived from an EMBL/GenBank/DDBJ whole genome shotgun (WGS) entry which is preliminary data.</text>
</comment>
<comment type="subcellular location">
    <subcellularLocation>
        <location evidence="5">Bacterial microcompartment</location>
    </subcellularLocation>
</comment>
<dbReference type="Pfam" id="PF05985">
    <property type="entry name" value="EutC"/>
    <property type="match status" value="1"/>
</dbReference>
<dbReference type="Gene3D" id="3.40.50.11240">
    <property type="entry name" value="Ethanolamine ammonia-lyase light chain (EutC)"/>
    <property type="match status" value="1"/>
</dbReference>
<comment type="catalytic activity">
    <reaction evidence="5">
        <text>ethanolamine = acetaldehyde + NH4(+)</text>
        <dbReference type="Rhea" id="RHEA:15313"/>
        <dbReference type="ChEBI" id="CHEBI:15343"/>
        <dbReference type="ChEBI" id="CHEBI:28938"/>
        <dbReference type="ChEBI" id="CHEBI:57603"/>
        <dbReference type="EC" id="4.3.1.7"/>
    </reaction>
</comment>
<keyword evidence="4 5" id="KW-1283">Bacterial microcompartment</keyword>
<dbReference type="EMBL" id="WQNF01000038">
    <property type="protein sequence ID" value="MVT70130.1"/>
    <property type="molecule type" value="Genomic_DNA"/>
</dbReference>
<reference evidence="7 8" key="1">
    <citation type="submission" date="2019-12" db="EMBL/GenBank/DDBJ databases">
        <title>Draft genome sequences Bradyrhizobium cajani AMBPC1010, Bradyrhizobium pachyrhizi AMBPC1040 and Bradyrhizobium yuanmingense ALSPC3051, three plant growth promoting strains isolated from nodules of Cajanus cajan L. in Dominican Republic.</title>
        <authorList>
            <person name="Flores-Felix J.D."/>
            <person name="Araujo J."/>
            <person name="Diaz-Alcantara C."/>
            <person name="Gonzalez-Andres F."/>
            <person name="Velazquez E."/>
        </authorList>
    </citation>
    <scope>NUCLEOTIDE SEQUENCE [LARGE SCALE GENOMIC DNA]</scope>
    <source>
        <strain evidence="7 8">1040</strain>
    </source>
</reference>
<keyword evidence="3 5" id="KW-0170">Cobalt</keyword>
<dbReference type="GO" id="GO:0031471">
    <property type="term" value="C:ethanolamine degradation polyhedral organelle"/>
    <property type="evidence" value="ECO:0007669"/>
    <property type="project" value="UniProtKB-UniRule"/>
</dbReference>
<comment type="cofactor">
    <cofactor evidence="5">
        <name>adenosylcob(III)alamin</name>
        <dbReference type="ChEBI" id="CHEBI:18408"/>
    </cofactor>
    <text evidence="5">Binds between the large and small subunits.</text>
</comment>
<dbReference type="UniPathway" id="UPA00560"/>
<name>A0A844T653_9BRAD</name>
<dbReference type="InterPro" id="IPR042251">
    <property type="entry name" value="EutC_C"/>
</dbReference>
<keyword evidence="1 5" id="KW-0846">Cobalamin</keyword>
<dbReference type="Proteomes" id="UP000436468">
    <property type="component" value="Unassembled WGS sequence"/>
</dbReference>
<feature type="region of interest" description="Disordered" evidence="6">
    <location>
        <begin position="245"/>
        <end position="264"/>
    </location>
</feature>
<dbReference type="RefSeq" id="WP_157348167.1">
    <property type="nucleotide sequence ID" value="NZ_WQNF01000038.1"/>
</dbReference>
<evidence type="ECO:0000256" key="3">
    <source>
        <dbReference type="ARBA" id="ARBA00023285"/>
    </source>
</evidence>
<evidence type="ECO:0000313" key="8">
    <source>
        <dbReference type="Proteomes" id="UP000436468"/>
    </source>
</evidence>
<accession>A0A844T653</accession>
<feature type="binding site" evidence="5">
    <location>
        <position position="179"/>
    </location>
    <ligand>
        <name>adenosylcob(III)alamin</name>
        <dbReference type="ChEBI" id="CHEBI:18408"/>
    </ligand>
</feature>
<feature type="binding site" evidence="5">
    <location>
        <position position="208"/>
    </location>
    <ligand>
        <name>adenosylcob(III)alamin</name>
        <dbReference type="ChEBI" id="CHEBI:18408"/>
    </ligand>
</feature>
<dbReference type="GO" id="GO:0031419">
    <property type="term" value="F:cobalamin binding"/>
    <property type="evidence" value="ECO:0007669"/>
    <property type="project" value="UniProtKB-UniRule"/>
</dbReference>
<dbReference type="PIRSF" id="PIRSF018982">
    <property type="entry name" value="EutC"/>
    <property type="match status" value="1"/>
</dbReference>
<organism evidence="7 8">
    <name type="scientific">Bradyrhizobium pachyrhizi</name>
    <dbReference type="NCBI Taxonomy" id="280333"/>
    <lineage>
        <taxon>Bacteria</taxon>
        <taxon>Pseudomonadati</taxon>
        <taxon>Pseudomonadota</taxon>
        <taxon>Alphaproteobacteria</taxon>
        <taxon>Hyphomicrobiales</taxon>
        <taxon>Nitrobacteraceae</taxon>
        <taxon>Bradyrhizobium</taxon>
    </lineage>
</organism>
<comment type="pathway">
    <text evidence="5">Amine and polyamine degradation; ethanolamine degradation.</text>
</comment>
<sequence length="264" mass="27360">MTTPPAPLSPSLADLRELTPARVGLGRSGASLPTDALLSFTLDHARARDAVHAAFDVRGIAAGLAGLGITSLEVSSQAHSRRDYLRRPDLGRMLDSASRRSLETCGITACPCAIVIGDGLSPTAVNVHAVELIRHLVPRLAADKVDAGAVIAASGARVALGDEIGAIIGARMLVMLIGERPGLSAPDSLGAYLTFAPRIGLTDADRNCISNIHRAGLSYAEAAFRISWLVREGLARQITGVALKDESGGGSSRNALPGCDKSDT</sequence>
<proteinExistence type="inferred from homology"/>
<evidence type="ECO:0000256" key="2">
    <source>
        <dbReference type="ARBA" id="ARBA00023239"/>
    </source>
</evidence>
<gene>
    <name evidence="5 7" type="primary">eutC</name>
    <name evidence="7" type="ORF">GPL21_34155</name>
</gene>
<evidence type="ECO:0000256" key="1">
    <source>
        <dbReference type="ARBA" id="ARBA00022628"/>
    </source>
</evidence>
<dbReference type="AlphaFoldDB" id="A0A844T653"/>
<keyword evidence="8" id="KW-1185">Reference proteome</keyword>
<dbReference type="HAMAP" id="MF_00601">
    <property type="entry name" value="EutC"/>
    <property type="match status" value="1"/>
</dbReference>
<evidence type="ECO:0000256" key="6">
    <source>
        <dbReference type="SAM" id="MobiDB-lite"/>
    </source>
</evidence>
<comment type="similarity">
    <text evidence="5">Belongs to the EutC family.</text>
</comment>